<name>A0A2G9RMI6_AQUCT</name>
<evidence type="ECO:0000313" key="1">
    <source>
        <dbReference type="EMBL" id="PIO29116.1"/>
    </source>
</evidence>
<dbReference type="Proteomes" id="UP000228934">
    <property type="component" value="Unassembled WGS sequence"/>
</dbReference>
<protein>
    <submittedName>
        <fullName evidence="1">Uncharacterized protein</fullName>
    </submittedName>
</protein>
<reference evidence="2" key="1">
    <citation type="journal article" date="2017" name="Nat. Commun.">
        <title>The North American bullfrog draft genome provides insight into hormonal regulation of long noncoding RNA.</title>
        <authorList>
            <person name="Hammond S.A."/>
            <person name="Warren R.L."/>
            <person name="Vandervalk B.P."/>
            <person name="Kucuk E."/>
            <person name="Khan H."/>
            <person name="Gibb E.A."/>
            <person name="Pandoh P."/>
            <person name="Kirk H."/>
            <person name="Zhao Y."/>
            <person name="Jones M."/>
            <person name="Mungall A.J."/>
            <person name="Coope R."/>
            <person name="Pleasance S."/>
            <person name="Moore R.A."/>
            <person name="Holt R.A."/>
            <person name="Round J.M."/>
            <person name="Ohora S."/>
            <person name="Walle B.V."/>
            <person name="Veldhoen N."/>
            <person name="Helbing C.C."/>
            <person name="Birol I."/>
        </authorList>
    </citation>
    <scope>NUCLEOTIDE SEQUENCE [LARGE SCALE GENOMIC DNA]</scope>
</reference>
<keyword evidence="2" id="KW-1185">Reference proteome</keyword>
<evidence type="ECO:0000313" key="2">
    <source>
        <dbReference type="Proteomes" id="UP000228934"/>
    </source>
</evidence>
<dbReference type="AlphaFoldDB" id="A0A2G9RMI6"/>
<dbReference type="OrthoDB" id="431588at2759"/>
<sequence length="163" mass="18342">VAELLLHSERVDRHCEGVNQALNDLKEESTLLIEKMKSETENFRSKIISMESTFLNANKSDKLVALCNSLSSILDSHNSGVQTAMRNYRQHVEEMLGKLCDTNSDFIKSFRLFSEGGNFSPDEIETLRKRLHKASATIASFEGSIMVDLEGLESLCLEQVDLE</sequence>
<accession>A0A2G9RMI6</accession>
<feature type="non-terminal residue" evidence="1">
    <location>
        <position position="1"/>
    </location>
</feature>
<proteinExistence type="predicted"/>
<gene>
    <name evidence="1" type="ORF">AB205_0053100</name>
</gene>
<dbReference type="EMBL" id="KV937628">
    <property type="protein sequence ID" value="PIO29116.1"/>
    <property type="molecule type" value="Genomic_DNA"/>
</dbReference>
<dbReference type="PANTHER" id="PTHR21444:SF14">
    <property type="entry name" value="COILED-COIL DOMAIN-CONTAINING PROTEIN 180"/>
    <property type="match status" value="1"/>
</dbReference>
<dbReference type="PANTHER" id="PTHR21444">
    <property type="entry name" value="COILED-COIL DOMAIN-CONTAINING PROTEIN 180"/>
    <property type="match status" value="1"/>
</dbReference>
<organism evidence="1 2">
    <name type="scientific">Aquarana catesbeiana</name>
    <name type="common">American bullfrog</name>
    <name type="synonym">Rana catesbeiana</name>
    <dbReference type="NCBI Taxonomy" id="8400"/>
    <lineage>
        <taxon>Eukaryota</taxon>
        <taxon>Metazoa</taxon>
        <taxon>Chordata</taxon>
        <taxon>Craniata</taxon>
        <taxon>Vertebrata</taxon>
        <taxon>Euteleostomi</taxon>
        <taxon>Amphibia</taxon>
        <taxon>Batrachia</taxon>
        <taxon>Anura</taxon>
        <taxon>Neobatrachia</taxon>
        <taxon>Ranoidea</taxon>
        <taxon>Ranidae</taxon>
        <taxon>Aquarana</taxon>
    </lineage>
</organism>